<name>A0A1B6MC39_9HEMI</name>
<evidence type="ECO:0000313" key="3">
    <source>
        <dbReference type="EMBL" id="JAT33485.1"/>
    </source>
</evidence>
<evidence type="ECO:0000259" key="2">
    <source>
        <dbReference type="PROSITE" id="PS50835"/>
    </source>
</evidence>
<dbReference type="PROSITE" id="PS50835">
    <property type="entry name" value="IG_LIKE"/>
    <property type="match status" value="1"/>
</dbReference>
<gene>
    <name evidence="3" type="ORF">g.34630</name>
</gene>
<sequence length="267" mass="29198">MDCWFCLVLWHLFAILNHGVGGLKLTALHIDKHTVRGNDSLLQCKYDLQDETLYSVKWYKDGHEFYRFVPRDFPVVQVFPVPGVYVNLEHSNESQVLLTALDLDSSGRYRCEVSAEAPAFQTVSDHADMVTVALPSRGPVITGGRPRYNIGDTVNVNCTSGSSKPAAHLAWFINGDQVNSSYLRGPVRAVHLVAVDEPGKMCGGLGAARSTVDVDRITDVVAGSASRDHRASAWQGDSDHVRVVRNCLEGRSLGRHLTSVAAATVQV</sequence>
<keyword evidence="1" id="KW-0732">Signal</keyword>
<dbReference type="FunFam" id="2.60.40.10:FF:000437">
    <property type="entry name" value="Beat-IIIc, isoform A"/>
    <property type="match status" value="1"/>
</dbReference>
<dbReference type="Gene3D" id="2.60.40.10">
    <property type="entry name" value="Immunoglobulins"/>
    <property type="match status" value="2"/>
</dbReference>
<dbReference type="InterPro" id="IPR007110">
    <property type="entry name" value="Ig-like_dom"/>
</dbReference>
<dbReference type="InterPro" id="IPR036179">
    <property type="entry name" value="Ig-like_dom_sf"/>
</dbReference>
<dbReference type="EMBL" id="GEBQ01006492">
    <property type="protein sequence ID" value="JAT33485.1"/>
    <property type="molecule type" value="Transcribed_RNA"/>
</dbReference>
<organism evidence="3">
    <name type="scientific">Graphocephala atropunctata</name>
    <dbReference type="NCBI Taxonomy" id="36148"/>
    <lineage>
        <taxon>Eukaryota</taxon>
        <taxon>Metazoa</taxon>
        <taxon>Ecdysozoa</taxon>
        <taxon>Arthropoda</taxon>
        <taxon>Hexapoda</taxon>
        <taxon>Insecta</taxon>
        <taxon>Pterygota</taxon>
        <taxon>Neoptera</taxon>
        <taxon>Paraneoptera</taxon>
        <taxon>Hemiptera</taxon>
        <taxon>Auchenorrhyncha</taxon>
        <taxon>Membracoidea</taxon>
        <taxon>Cicadellidae</taxon>
        <taxon>Cicadellinae</taxon>
        <taxon>Cicadellini</taxon>
        <taxon>Graphocephala</taxon>
    </lineage>
</organism>
<evidence type="ECO:0000256" key="1">
    <source>
        <dbReference type="SAM" id="SignalP"/>
    </source>
</evidence>
<feature type="chain" id="PRO_5008588051" description="Ig-like domain-containing protein" evidence="1">
    <location>
        <begin position="23"/>
        <end position="267"/>
    </location>
</feature>
<dbReference type="PANTHER" id="PTHR21261">
    <property type="entry name" value="BEAT PROTEIN"/>
    <property type="match status" value="1"/>
</dbReference>
<dbReference type="PANTHER" id="PTHR21261:SF15">
    <property type="entry name" value="BEATEN PATH IIIA, ISOFORM D-RELATED"/>
    <property type="match status" value="1"/>
</dbReference>
<dbReference type="SUPFAM" id="SSF48726">
    <property type="entry name" value="Immunoglobulin"/>
    <property type="match status" value="1"/>
</dbReference>
<feature type="domain" description="Ig-like" evidence="2">
    <location>
        <begin position="37"/>
        <end position="124"/>
    </location>
</feature>
<dbReference type="AlphaFoldDB" id="A0A1B6MC39"/>
<feature type="signal peptide" evidence="1">
    <location>
        <begin position="1"/>
        <end position="22"/>
    </location>
</feature>
<proteinExistence type="predicted"/>
<reference evidence="3" key="1">
    <citation type="submission" date="2015-11" db="EMBL/GenBank/DDBJ databases">
        <title>De novo transcriptome assembly of four potential Pierce s Disease insect vectors from Arizona vineyards.</title>
        <authorList>
            <person name="Tassone E.E."/>
        </authorList>
    </citation>
    <scope>NUCLEOTIDE SEQUENCE</scope>
</reference>
<dbReference type="InterPro" id="IPR013783">
    <property type="entry name" value="Ig-like_fold"/>
</dbReference>
<protein>
    <recommendedName>
        <fullName evidence="2">Ig-like domain-containing protein</fullName>
    </recommendedName>
</protein>
<accession>A0A1B6MC39</accession>